<dbReference type="Proteomes" id="UP001188597">
    <property type="component" value="Unassembled WGS sequence"/>
</dbReference>
<dbReference type="GO" id="GO:0009626">
    <property type="term" value="P:plant-type hypersensitive response"/>
    <property type="evidence" value="ECO:0007669"/>
    <property type="project" value="TreeGrafter"/>
</dbReference>
<dbReference type="EMBL" id="JAVXUP010000681">
    <property type="protein sequence ID" value="KAK3023040.1"/>
    <property type="molecule type" value="Genomic_DNA"/>
</dbReference>
<gene>
    <name evidence="2" type="ORF">RJ639_044830</name>
</gene>
<dbReference type="GO" id="GO:2000031">
    <property type="term" value="P:regulation of salicylic acid mediated signaling pathway"/>
    <property type="evidence" value="ECO:0007669"/>
    <property type="project" value="InterPro"/>
</dbReference>
<dbReference type="SMART" id="SM00457">
    <property type="entry name" value="MACPF"/>
    <property type="match status" value="1"/>
</dbReference>
<evidence type="ECO:0000313" key="3">
    <source>
        <dbReference type="Proteomes" id="UP001188597"/>
    </source>
</evidence>
<comment type="caution">
    <text evidence="2">The sequence shown here is derived from an EMBL/GenBank/DDBJ whole genome shotgun (WGS) entry which is preliminary data.</text>
</comment>
<dbReference type="Pfam" id="PF01823">
    <property type="entry name" value="MACPF"/>
    <property type="match status" value="1"/>
</dbReference>
<feature type="domain" description="MACPF" evidence="1">
    <location>
        <begin position="4"/>
        <end position="339"/>
    </location>
</feature>
<evidence type="ECO:0000259" key="1">
    <source>
        <dbReference type="PROSITE" id="PS51412"/>
    </source>
</evidence>
<dbReference type="PROSITE" id="PS51412">
    <property type="entry name" value="MACPF_2"/>
    <property type="match status" value="1"/>
</dbReference>
<dbReference type="InterPro" id="IPR020864">
    <property type="entry name" value="MACPF"/>
</dbReference>
<protein>
    <recommendedName>
        <fullName evidence="1">MACPF domain-containing protein</fullName>
    </recommendedName>
</protein>
<organism evidence="2 3">
    <name type="scientific">Escallonia herrerae</name>
    <dbReference type="NCBI Taxonomy" id="1293975"/>
    <lineage>
        <taxon>Eukaryota</taxon>
        <taxon>Viridiplantae</taxon>
        <taxon>Streptophyta</taxon>
        <taxon>Embryophyta</taxon>
        <taxon>Tracheophyta</taxon>
        <taxon>Spermatophyta</taxon>
        <taxon>Magnoliopsida</taxon>
        <taxon>eudicotyledons</taxon>
        <taxon>Gunneridae</taxon>
        <taxon>Pentapetalae</taxon>
        <taxon>asterids</taxon>
        <taxon>campanulids</taxon>
        <taxon>Escalloniales</taxon>
        <taxon>Escalloniaceae</taxon>
        <taxon>Escallonia</taxon>
    </lineage>
</organism>
<keyword evidence="3" id="KW-1185">Reference proteome</keyword>
<reference evidence="2" key="1">
    <citation type="submission" date="2022-12" db="EMBL/GenBank/DDBJ databases">
        <title>Draft genome assemblies for two species of Escallonia (Escalloniales).</title>
        <authorList>
            <person name="Chanderbali A."/>
            <person name="Dervinis C."/>
            <person name="Anghel I."/>
            <person name="Soltis D."/>
            <person name="Soltis P."/>
            <person name="Zapata F."/>
        </authorList>
    </citation>
    <scope>NUCLEOTIDE SEQUENCE</scope>
    <source>
        <strain evidence="2">UCBG64.0493</strain>
        <tissue evidence="2">Leaf</tissue>
    </source>
</reference>
<dbReference type="AlphaFoldDB" id="A0AA89B0U6"/>
<accession>A0AA89B0U6</accession>
<dbReference type="PANTHER" id="PTHR33199:SF8">
    <property type="entry name" value="MACPF DOMAIN-CONTAINING PROTEIN NSL1"/>
    <property type="match status" value="1"/>
</dbReference>
<name>A0AA89B0U6_9ASTE</name>
<dbReference type="InterPro" id="IPR044663">
    <property type="entry name" value="CAD1/NSL1-like"/>
</dbReference>
<evidence type="ECO:0000313" key="2">
    <source>
        <dbReference type="EMBL" id="KAK3023040.1"/>
    </source>
</evidence>
<dbReference type="GO" id="GO:0005886">
    <property type="term" value="C:plasma membrane"/>
    <property type="evidence" value="ECO:0007669"/>
    <property type="project" value="TreeGrafter"/>
</dbReference>
<dbReference type="PANTHER" id="PTHR33199">
    <property type="entry name" value="MACPF DOMAIN-CONTAINING PROTEIN CAD1"/>
    <property type="match status" value="1"/>
</dbReference>
<proteinExistence type="predicted"/>
<sequence>MASNANGLDPQSAAEKAVSVIGFGYDLSSDIRLSACKPGPCGSALIELDQAQTKDLVFPGGIIVANASASIKCDKGERTRFHSDVLSFNQMSEHFNQELALSGKIPSGVFNAMFGFKGCWQKDAAATKSLAFDGWSITLYNIVLARSQITLSEHVRHEVPSSWDPAALAEFIDKYGTHIVVGVKMGGKDVIHLKQLQNSNYQLAEVQKLLKQFADGQLSEDVNGNVLPGSDKSSGKLKDERSVVWDLNLPFASSLSPSIVSHSKNDDLLSIHVRRGGVDNGQSHYQWLSTVSQSPNVISMSFVPIVSLLSGVRGSGFLSHAINLYLRCIVLVGKDFMASFDFLFHESKITGNNQLQFALDKPPIEELQQFLEFQVPRQWAPAYGDLPLATRRKKQASPSLQFTFMGPRLYVNTVKVDSGNRPVTGMRLFLEGKKSDHLAIHLQHLSTLPEILQLSDDLSYEPNDEPQERGYFEPVKWSIFSHVCTAPVEYKGARIDDSASIVTKAWFEVRVIGIKKVLFLRLGFSMVASAKIHRSEWDGTTLSSRRSGLMSMLIPAPFSTNLNQIKKPPPEVDLNSAVYAAGPPLPTRAPKMSHFVDTKEMVRGPEDPPGYWVVTGAKLCIEGGRIRVKGKYSLLTIILEDPLVI</sequence>